<evidence type="ECO:0000259" key="1">
    <source>
        <dbReference type="SMART" id="SM00254"/>
    </source>
</evidence>
<sequence>MEVLRHPFLTTKSTSTTIPSTKLTTSAISKVAQYSGCYDRDMTAHGGCPTKDDNRCAKGSWIRYACPESCGLCTENGLPRPYPPNATCFDAKMSTGYCPLFKDRGTCDDPQDYHYGLVRTLCAYTCGAC</sequence>
<dbReference type="WBParaSite" id="ACRNAN_scaffold16768.g28695.t1">
    <property type="protein sequence ID" value="ACRNAN_scaffold16768.g28695.t1"/>
    <property type="gene ID" value="ACRNAN_scaffold16768.g28695"/>
</dbReference>
<dbReference type="AlphaFoldDB" id="A0A914CZJ0"/>
<reference evidence="3" key="1">
    <citation type="submission" date="2022-11" db="UniProtKB">
        <authorList>
            <consortium name="WormBaseParasite"/>
        </authorList>
    </citation>
    <scope>IDENTIFICATION</scope>
</reference>
<feature type="domain" description="ShKT" evidence="1">
    <location>
        <begin position="36"/>
        <end position="74"/>
    </location>
</feature>
<protein>
    <submittedName>
        <fullName evidence="3">ShKT domain-containing protein</fullName>
    </submittedName>
</protein>
<evidence type="ECO:0000313" key="3">
    <source>
        <dbReference type="WBParaSite" id="ACRNAN_scaffold16768.g28695.t1"/>
    </source>
</evidence>
<accession>A0A914CZJ0</accession>
<keyword evidence="2" id="KW-1185">Reference proteome</keyword>
<dbReference type="Proteomes" id="UP000887540">
    <property type="component" value="Unplaced"/>
</dbReference>
<dbReference type="SMART" id="SM00254">
    <property type="entry name" value="ShKT"/>
    <property type="match status" value="2"/>
</dbReference>
<name>A0A914CZJ0_9BILA</name>
<proteinExistence type="predicted"/>
<dbReference type="Pfam" id="PF01549">
    <property type="entry name" value="ShK"/>
    <property type="match status" value="2"/>
</dbReference>
<evidence type="ECO:0000313" key="2">
    <source>
        <dbReference type="Proteomes" id="UP000887540"/>
    </source>
</evidence>
<organism evidence="2 3">
    <name type="scientific">Acrobeloides nanus</name>
    <dbReference type="NCBI Taxonomy" id="290746"/>
    <lineage>
        <taxon>Eukaryota</taxon>
        <taxon>Metazoa</taxon>
        <taxon>Ecdysozoa</taxon>
        <taxon>Nematoda</taxon>
        <taxon>Chromadorea</taxon>
        <taxon>Rhabditida</taxon>
        <taxon>Tylenchina</taxon>
        <taxon>Cephalobomorpha</taxon>
        <taxon>Cephaloboidea</taxon>
        <taxon>Cephalobidae</taxon>
        <taxon>Acrobeloides</taxon>
    </lineage>
</organism>
<feature type="domain" description="ShKT" evidence="1">
    <location>
        <begin position="87"/>
        <end position="129"/>
    </location>
</feature>
<dbReference type="InterPro" id="IPR003582">
    <property type="entry name" value="ShKT_dom"/>
</dbReference>